<keyword evidence="3" id="KW-0804">Transcription</keyword>
<sequence>MTLSTLSTFTAIRTFTNKPSYFCIDDKSIPAHQLAASVLDFSHSRQVNKDKLLRGTGIFSQDLISDKKLSSQQLLKLLNNAQDLTPGNDSAFLLGNRLFPSNYGAISNALMHSRNLSDMLNVLAVLRSQICPFFSANAYTTAHRHYLLITDTVGCKNQLQFLCELYFSALVSATKLIFGQRIPFQFDFPFARPKYIQEYEVHLGHRLNFSQPMLSISFDKKCLSTPNQHSSENLKWHAIKQAKHLPMPKQGFLEAVRRHLTAQHNMGLQHIADLFDMSPATFKRKLKQHGVSFQQLQDELGKQQALFLLQIQQLSNEQSANLMHFNDISNFRRSVKRWTGLTPSQLRLTFKN</sequence>
<dbReference type="SMART" id="SM00342">
    <property type="entry name" value="HTH_ARAC"/>
    <property type="match status" value="1"/>
</dbReference>
<evidence type="ECO:0000313" key="6">
    <source>
        <dbReference type="Proteomes" id="UP001521137"/>
    </source>
</evidence>
<dbReference type="RefSeq" id="WP_235310349.1">
    <property type="nucleotide sequence ID" value="NZ_JAKGAS010000001.1"/>
</dbReference>
<gene>
    <name evidence="5" type="ORF">L0668_01820</name>
</gene>
<protein>
    <submittedName>
        <fullName evidence="5">AraC family transcriptional regulator</fullName>
    </submittedName>
</protein>
<dbReference type="Pfam" id="PF12625">
    <property type="entry name" value="Arabinose_bd"/>
    <property type="match status" value="1"/>
</dbReference>
<dbReference type="InterPro" id="IPR032687">
    <property type="entry name" value="AraC-type_N"/>
</dbReference>
<dbReference type="PANTHER" id="PTHR47894">
    <property type="entry name" value="HTH-TYPE TRANSCRIPTIONAL REGULATOR GADX"/>
    <property type="match status" value="1"/>
</dbReference>
<dbReference type="InterPro" id="IPR018060">
    <property type="entry name" value="HTH_AraC"/>
</dbReference>
<evidence type="ECO:0000256" key="2">
    <source>
        <dbReference type="ARBA" id="ARBA00023125"/>
    </source>
</evidence>
<dbReference type="Pfam" id="PF12833">
    <property type="entry name" value="HTH_18"/>
    <property type="match status" value="1"/>
</dbReference>
<dbReference type="PANTHER" id="PTHR47894:SF1">
    <property type="entry name" value="HTH-TYPE TRANSCRIPTIONAL REGULATOR VQSM"/>
    <property type="match status" value="1"/>
</dbReference>
<proteinExistence type="predicted"/>
<reference evidence="5 6" key="1">
    <citation type="submission" date="2022-01" db="EMBL/GenBank/DDBJ databases">
        <title>Paraglaciecola sp. G1-23.</title>
        <authorList>
            <person name="Jin M.S."/>
            <person name="Han D.M."/>
            <person name="Kim H.M."/>
            <person name="Jeon C.O."/>
        </authorList>
    </citation>
    <scope>NUCLEOTIDE SEQUENCE [LARGE SCALE GENOMIC DNA]</scope>
    <source>
        <strain evidence="5 6">G1-23</strain>
    </source>
</reference>
<evidence type="ECO:0000256" key="3">
    <source>
        <dbReference type="ARBA" id="ARBA00023163"/>
    </source>
</evidence>
<dbReference type="Proteomes" id="UP001521137">
    <property type="component" value="Unassembled WGS sequence"/>
</dbReference>
<feature type="domain" description="HTH araC/xylS-type" evidence="4">
    <location>
        <begin position="250"/>
        <end position="349"/>
    </location>
</feature>
<dbReference type="SUPFAM" id="SSF46689">
    <property type="entry name" value="Homeodomain-like"/>
    <property type="match status" value="1"/>
</dbReference>
<keyword evidence="1" id="KW-0805">Transcription regulation</keyword>
<evidence type="ECO:0000256" key="1">
    <source>
        <dbReference type="ARBA" id="ARBA00023015"/>
    </source>
</evidence>
<keyword evidence="2" id="KW-0238">DNA-binding</keyword>
<dbReference type="InterPro" id="IPR009057">
    <property type="entry name" value="Homeodomain-like_sf"/>
</dbReference>
<comment type="caution">
    <text evidence="5">The sequence shown here is derived from an EMBL/GenBank/DDBJ whole genome shotgun (WGS) entry which is preliminary data.</text>
</comment>
<dbReference type="Gene3D" id="1.10.10.60">
    <property type="entry name" value="Homeodomain-like"/>
    <property type="match status" value="1"/>
</dbReference>
<dbReference type="EMBL" id="JAKGAS010000001">
    <property type="protein sequence ID" value="MCF2946829.1"/>
    <property type="molecule type" value="Genomic_DNA"/>
</dbReference>
<dbReference type="PROSITE" id="PS01124">
    <property type="entry name" value="HTH_ARAC_FAMILY_2"/>
    <property type="match status" value="1"/>
</dbReference>
<evidence type="ECO:0000313" key="5">
    <source>
        <dbReference type="EMBL" id="MCF2946829.1"/>
    </source>
</evidence>
<accession>A0ABS9D1N8</accession>
<evidence type="ECO:0000259" key="4">
    <source>
        <dbReference type="PROSITE" id="PS01124"/>
    </source>
</evidence>
<organism evidence="5 6">
    <name type="scientific">Paraglaciecola algarum</name>
    <dbReference type="NCBI Taxonomy" id="3050085"/>
    <lineage>
        <taxon>Bacteria</taxon>
        <taxon>Pseudomonadati</taxon>
        <taxon>Pseudomonadota</taxon>
        <taxon>Gammaproteobacteria</taxon>
        <taxon>Alteromonadales</taxon>
        <taxon>Alteromonadaceae</taxon>
        <taxon>Paraglaciecola</taxon>
    </lineage>
</organism>
<keyword evidence="6" id="KW-1185">Reference proteome</keyword>
<name>A0ABS9D1N8_9ALTE</name>